<accession>S8BRF0</accession>
<protein>
    <recommendedName>
        <fullName evidence="9">tRNA-specific adenosine deaminase 1</fullName>
        <ecNumber evidence="8">3.5.4.34</ecNumber>
    </recommendedName>
    <alternativeName>
        <fullName evidence="10">tRNA-specific adenosine-37 deaminase</fullName>
    </alternativeName>
</protein>
<dbReference type="GO" id="GO:0046872">
    <property type="term" value="F:metal ion binding"/>
    <property type="evidence" value="ECO:0007669"/>
    <property type="project" value="UniProtKB-KW"/>
</dbReference>
<keyword evidence="1" id="KW-0819">tRNA processing</keyword>
<comment type="caution">
    <text evidence="13">The sequence shown here is derived from an EMBL/GenBank/DDBJ whole genome shotgun (WGS) entry which is preliminary data.</text>
</comment>
<dbReference type="GO" id="GO:0008033">
    <property type="term" value="P:tRNA processing"/>
    <property type="evidence" value="ECO:0007669"/>
    <property type="project" value="UniProtKB-KW"/>
</dbReference>
<dbReference type="PANTHER" id="PTHR46516">
    <property type="entry name" value="TRNA-SPECIFIC ADENOSINE DEAMINASE 1"/>
    <property type="match status" value="1"/>
</dbReference>
<proteinExistence type="inferred from homology"/>
<evidence type="ECO:0000313" key="14">
    <source>
        <dbReference type="Proteomes" id="UP000015453"/>
    </source>
</evidence>
<dbReference type="Pfam" id="PF02137">
    <property type="entry name" value="A_deamin"/>
    <property type="match status" value="1"/>
</dbReference>
<evidence type="ECO:0000256" key="3">
    <source>
        <dbReference type="ARBA" id="ARBA00022801"/>
    </source>
</evidence>
<evidence type="ECO:0000256" key="5">
    <source>
        <dbReference type="ARBA" id="ARBA00037026"/>
    </source>
</evidence>
<feature type="non-terminal residue" evidence="13">
    <location>
        <position position="1"/>
    </location>
</feature>
<keyword evidence="3" id="KW-0378">Hydrolase</keyword>
<evidence type="ECO:0000313" key="13">
    <source>
        <dbReference type="EMBL" id="EPS57205.1"/>
    </source>
</evidence>
<dbReference type="InterPro" id="IPR002466">
    <property type="entry name" value="A_deamin"/>
</dbReference>
<dbReference type="EC" id="3.5.4.34" evidence="8"/>
<keyword evidence="2" id="KW-0479">Metal-binding</keyword>
<evidence type="ECO:0000256" key="2">
    <source>
        <dbReference type="ARBA" id="ARBA00022723"/>
    </source>
</evidence>
<keyword evidence="4" id="KW-0862">Zinc</keyword>
<evidence type="ECO:0000256" key="7">
    <source>
        <dbReference type="ARBA" id="ARBA00038326"/>
    </source>
</evidence>
<reference evidence="13 14" key="1">
    <citation type="journal article" date="2013" name="BMC Genomics">
        <title>The miniature genome of a carnivorous plant Genlisea aurea contains a low number of genes and short non-coding sequences.</title>
        <authorList>
            <person name="Leushkin E.V."/>
            <person name="Sutormin R.A."/>
            <person name="Nabieva E.R."/>
            <person name="Penin A.A."/>
            <person name="Kondrashov A.S."/>
            <person name="Logacheva M.D."/>
        </authorList>
    </citation>
    <scope>NUCLEOTIDE SEQUENCE [LARGE SCALE GENOMIC DNA]</scope>
</reference>
<evidence type="ECO:0000256" key="10">
    <source>
        <dbReference type="ARBA" id="ARBA00041760"/>
    </source>
</evidence>
<dbReference type="GO" id="GO:0003723">
    <property type="term" value="F:RNA binding"/>
    <property type="evidence" value="ECO:0007669"/>
    <property type="project" value="InterPro"/>
</dbReference>
<comment type="catalytic activity">
    <reaction evidence="11">
        <text>adenosine(37) in tRNA(Ala) + H2O + H(+) = inosine(37) in tRNA(Ala) + NH4(+)</text>
        <dbReference type="Rhea" id="RHEA:50968"/>
        <dbReference type="Rhea" id="RHEA-COMP:12855"/>
        <dbReference type="Rhea" id="RHEA-COMP:12856"/>
        <dbReference type="ChEBI" id="CHEBI:15377"/>
        <dbReference type="ChEBI" id="CHEBI:15378"/>
        <dbReference type="ChEBI" id="CHEBI:28938"/>
        <dbReference type="ChEBI" id="CHEBI:74411"/>
        <dbReference type="ChEBI" id="CHEBI:82852"/>
        <dbReference type="EC" id="3.5.4.34"/>
    </reaction>
</comment>
<name>S8BRF0_9LAMI</name>
<evidence type="ECO:0000256" key="11">
    <source>
        <dbReference type="ARBA" id="ARBA00047635"/>
    </source>
</evidence>
<dbReference type="PANTHER" id="PTHR46516:SF1">
    <property type="entry name" value="TRNA-SPECIFIC ADENOSINE DEAMINASE 1"/>
    <property type="match status" value="1"/>
</dbReference>
<evidence type="ECO:0000256" key="9">
    <source>
        <dbReference type="ARBA" id="ARBA00040502"/>
    </source>
</evidence>
<comment type="similarity">
    <text evidence="7">Belongs to the ADAT1 family.</text>
</comment>
<dbReference type="Proteomes" id="UP000015453">
    <property type="component" value="Unassembled WGS sequence"/>
</dbReference>
<evidence type="ECO:0000256" key="4">
    <source>
        <dbReference type="ARBA" id="ARBA00022833"/>
    </source>
</evidence>
<organism evidence="13 14">
    <name type="scientific">Genlisea aurea</name>
    <dbReference type="NCBI Taxonomy" id="192259"/>
    <lineage>
        <taxon>Eukaryota</taxon>
        <taxon>Viridiplantae</taxon>
        <taxon>Streptophyta</taxon>
        <taxon>Embryophyta</taxon>
        <taxon>Tracheophyta</taxon>
        <taxon>Spermatophyta</taxon>
        <taxon>Magnoliopsida</taxon>
        <taxon>eudicotyledons</taxon>
        <taxon>Gunneridae</taxon>
        <taxon>Pentapetalae</taxon>
        <taxon>asterids</taxon>
        <taxon>lamiids</taxon>
        <taxon>Lamiales</taxon>
        <taxon>Lentibulariaceae</taxon>
        <taxon>Genlisea</taxon>
    </lineage>
</organism>
<evidence type="ECO:0000259" key="12">
    <source>
        <dbReference type="PROSITE" id="PS50141"/>
    </source>
</evidence>
<dbReference type="GO" id="GO:0043829">
    <property type="term" value="F:tRNA-specific adenosine-37 deaminase activity"/>
    <property type="evidence" value="ECO:0007669"/>
    <property type="project" value="UniProtKB-EC"/>
</dbReference>
<dbReference type="PROSITE" id="PS50141">
    <property type="entry name" value="A_DEAMIN_EDITASE"/>
    <property type="match status" value="1"/>
</dbReference>
<evidence type="ECO:0000256" key="1">
    <source>
        <dbReference type="ARBA" id="ARBA00022694"/>
    </source>
</evidence>
<feature type="domain" description="A to I editase" evidence="12">
    <location>
        <begin position="53"/>
        <end position="91"/>
    </location>
</feature>
<gene>
    <name evidence="13" type="ORF">M569_17617</name>
</gene>
<feature type="non-terminal residue" evidence="13">
    <location>
        <position position="91"/>
    </location>
</feature>
<dbReference type="EMBL" id="AUSU01010507">
    <property type="protein sequence ID" value="EPS57205.1"/>
    <property type="molecule type" value="Genomic_DNA"/>
</dbReference>
<dbReference type="OrthoDB" id="10268011at2759"/>
<comment type="cofactor">
    <cofactor evidence="5">
        <name>1D-myo-inositol hexakisphosphate</name>
        <dbReference type="ChEBI" id="CHEBI:58130"/>
    </cofactor>
</comment>
<comment type="function">
    <text evidence="6">Specifically deaminates adenosine-37 to inosine in tRNA-Ala.</text>
</comment>
<sequence length="91" mass="10095">PDEEDPWGERVSSEVLSVYRRLPKKGKPQGREVTVLAAFLLSSDSSRDLRVVAMGTGTKCLGRSKWSSGGDVVNDSHAEVIARRSLIRFFF</sequence>
<dbReference type="AlphaFoldDB" id="S8BRF0"/>
<keyword evidence="14" id="KW-1185">Reference proteome</keyword>
<evidence type="ECO:0000256" key="8">
    <source>
        <dbReference type="ARBA" id="ARBA00038940"/>
    </source>
</evidence>
<evidence type="ECO:0000256" key="6">
    <source>
        <dbReference type="ARBA" id="ARBA00037784"/>
    </source>
</evidence>